<evidence type="ECO:0000256" key="2">
    <source>
        <dbReference type="ARBA" id="ARBA00022840"/>
    </source>
</evidence>
<dbReference type="Proteomes" id="UP000282654">
    <property type="component" value="Unassembled WGS sequence"/>
</dbReference>
<proteinExistence type="inferred from homology"/>
<dbReference type="GO" id="GO:0005737">
    <property type="term" value="C:cytoplasm"/>
    <property type="evidence" value="ECO:0007669"/>
    <property type="project" value="UniProtKB-SubCell"/>
</dbReference>
<keyword evidence="3" id="KW-0173">Coenzyme A biosynthesis</keyword>
<feature type="binding site" evidence="3">
    <location>
        <begin position="11"/>
        <end position="16"/>
    </location>
    <ligand>
        <name>ATP</name>
        <dbReference type="ChEBI" id="CHEBI:30616"/>
    </ligand>
</feature>
<comment type="caution">
    <text evidence="5">The sequence shown here is derived from an EMBL/GenBank/DDBJ whole genome shotgun (WGS) entry which is preliminary data.</text>
</comment>
<keyword evidence="3" id="KW-0963">Cytoplasm</keyword>
<dbReference type="GO" id="GO:0015937">
    <property type="term" value="P:coenzyme A biosynthetic process"/>
    <property type="evidence" value="ECO:0007669"/>
    <property type="project" value="UniProtKB-UniRule"/>
</dbReference>
<name>A0A3N5ABM2_9THEO</name>
<keyword evidence="3 5" id="KW-0418">Kinase</keyword>
<dbReference type="AlphaFoldDB" id="A0A3N5ABM2"/>
<comment type="pathway">
    <text evidence="3">Cofactor biosynthesis; coenzyme A biosynthesis; CoA from (R)-pantothenate: step 5/5.</text>
</comment>
<dbReference type="Pfam" id="PF01121">
    <property type="entry name" value="CoaE"/>
    <property type="match status" value="1"/>
</dbReference>
<dbReference type="HAMAP" id="MF_00376">
    <property type="entry name" value="Dephospho_CoA_kinase"/>
    <property type="match status" value="1"/>
</dbReference>
<dbReference type="UniPathway" id="UPA00241">
    <property type="reaction ID" value="UER00356"/>
</dbReference>
<dbReference type="OrthoDB" id="9812943at2"/>
<comment type="similarity">
    <text evidence="3">Belongs to the CoaE family.</text>
</comment>
<dbReference type="PANTHER" id="PTHR10695:SF46">
    <property type="entry name" value="BIFUNCTIONAL COENZYME A SYNTHASE-RELATED"/>
    <property type="match status" value="1"/>
</dbReference>
<dbReference type="EMBL" id="RKRE01000003">
    <property type="protein sequence ID" value="RPF42989.1"/>
    <property type="molecule type" value="Genomic_DNA"/>
</dbReference>
<dbReference type="SUPFAM" id="SSF52540">
    <property type="entry name" value="P-loop containing nucleoside triphosphate hydrolases"/>
    <property type="match status" value="1"/>
</dbReference>
<evidence type="ECO:0000256" key="3">
    <source>
        <dbReference type="HAMAP-Rule" id="MF_00376"/>
    </source>
</evidence>
<comment type="function">
    <text evidence="3">Catalyzes the phosphorylation of the 3'-hydroxyl group of dephosphocoenzyme A to form coenzyme A.</text>
</comment>
<gene>
    <name evidence="3" type="primary">coaE</name>
    <name evidence="5" type="ORF">EDD75_2107</name>
</gene>
<comment type="catalytic activity">
    <reaction evidence="3">
        <text>3'-dephospho-CoA + ATP = ADP + CoA + H(+)</text>
        <dbReference type="Rhea" id="RHEA:18245"/>
        <dbReference type="ChEBI" id="CHEBI:15378"/>
        <dbReference type="ChEBI" id="CHEBI:30616"/>
        <dbReference type="ChEBI" id="CHEBI:57287"/>
        <dbReference type="ChEBI" id="CHEBI:57328"/>
        <dbReference type="ChEBI" id="CHEBI:456216"/>
        <dbReference type="EC" id="2.7.1.24"/>
    </reaction>
</comment>
<evidence type="ECO:0000313" key="5">
    <source>
        <dbReference type="EMBL" id="RPF42989.1"/>
    </source>
</evidence>
<dbReference type="CDD" id="cd02022">
    <property type="entry name" value="DPCK"/>
    <property type="match status" value="1"/>
</dbReference>
<dbReference type="PANTHER" id="PTHR10695">
    <property type="entry name" value="DEPHOSPHO-COA KINASE-RELATED"/>
    <property type="match status" value="1"/>
</dbReference>
<keyword evidence="2 3" id="KW-0067">ATP-binding</keyword>
<dbReference type="PROSITE" id="PS51219">
    <property type="entry name" value="DPCK"/>
    <property type="match status" value="1"/>
</dbReference>
<reference evidence="5 6" key="1">
    <citation type="submission" date="2018-11" db="EMBL/GenBank/DDBJ databases">
        <title>Genomic Encyclopedia of Type Strains, Phase IV (KMG-IV): sequencing the most valuable type-strain genomes for metagenomic binning, comparative biology and taxonomic classification.</title>
        <authorList>
            <person name="Goeker M."/>
        </authorList>
    </citation>
    <scope>NUCLEOTIDE SEQUENCE [LARGE SCALE GENOMIC DNA]</scope>
    <source>
        <strain evidence="5 6">DSM 102936</strain>
    </source>
</reference>
<dbReference type="EC" id="2.7.1.24" evidence="3 4"/>
<dbReference type="RefSeq" id="WP_123931773.1">
    <property type="nucleotide sequence ID" value="NZ_RKRE01000003.1"/>
</dbReference>
<protein>
    <recommendedName>
        <fullName evidence="3 4">Dephospho-CoA kinase</fullName>
        <ecNumber evidence="3 4">2.7.1.24</ecNumber>
    </recommendedName>
    <alternativeName>
        <fullName evidence="3">Dephosphocoenzyme A kinase</fullName>
    </alternativeName>
</protein>
<dbReference type="InterPro" id="IPR001977">
    <property type="entry name" value="Depp_CoAkinase"/>
</dbReference>
<evidence type="ECO:0000313" key="6">
    <source>
        <dbReference type="Proteomes" id="UP000282654"/>
    </source>
</evidence>
<accession>A0A3N5ABM2</accession>
<comment type="subcellular location">
    <subcellularLocation>
        <location evidence="3">Cytoplasm</location>
    </subcellularLocation>
</comment>
<keyword evidence="6" id="KW-1185">Reference proteome</keyword>
<dbReference type="GO" id="GO:0005524">
    <property type="term" value="F:ATP binding"/>
    <property type="evidence" value="ECO:0007669"/>
    <property type="project" value="UniProtKB-UniRule"/>
</dbReference>
<dbReference type="GO" id="GO:0004140">
    <property type="term" value="F:dephospho-CoA kinase activity"/>
    <property type="evidence" value="ECO:0007669"/>
    <property type="project" value="UniProtKB-UniRule"/>
</dbReference>
<dbReference type="NCBIfam" id="TIGR00152">
    <property type="entry name" value="dephospho-CoA kinase"/>
    <property type="match status" value="1"/>
</dbReference>
<dbReference type="InterPro" id="IPR027417">
    <property type="entry name" value="P-loop_NTPase"/>
</dbReference>
<evidence type="ECO:0000256" key="4">
    <source>
        <dbReference type="NCBIfam" id="TIGR00152"/>
    </source>
</evidence>
<evidence type="ECO:0000256" key="1">
    <source>
        <dbReference type="ARBA" id="ARBA00022741"/>
    </source>
</evidence>
<sequence length="206" mass="22899">MKVIGLTGNAGTGKTSVARYLKSLGAEVLEADAVAKKLTAPGEPLLGKIVEVFGPEYLLPDGSLDRKKMRRLIFTDPNARRKLEEITHPAITAVIEKWLAELRERPTPPPVAVIEAALLLEAGLERLVDEVWVVIADPDSVIRRLMARDGIPPELAQAMIAAQMPQEEKIQRANRVIDNSSGFNHTRDQVAYFFRKLVEEQSEKNR</sequence>
<keyword evidence="3" id="KW-0808">Transferase</keyword>
<organism evidence="5 6">
    <name type="scientific">Thermodesulfitimonas autotrophica</name>
    <dbReference type="NCBI Taxonomy" id="1894989"/>
    <lineage>
        <taxon>Bacteria</taxon>
        <taxon>Bacillati</taxon>
        <taxon>Bacillota</taxon>
        <taxon>Clostridia</taxon>
        <taxon>Thermoanaerobacterales</taxon>
        <taxon>Thermoanaerobacteraceae</taxon>
        <taxon>Thermodesulfitimonas</taxon>
    </lineage>
</organism>
<dbReference type="Gene3D" id="3.40.50.300">
    <property type="entry name" value="P-loop containing nucleotide triphosphate hydrolases"/>
    <property type="match status" value="1"/>
</dbReference>
<keyword evidence="1 3" id="KW-0547">Nucleotide-binding</keyword>